<evidence type="ECO:0000256" key="4">
    <source>
        <dbReference type="ARBA" id="ARBA00022989"/>
    </source>
</evidence>
<dbReference type="GO" id="GO:0005886">
    <property type="term" value="C:plasma membrane"/>
    <property type="evidence" value="ECO:0007669"/>
    <property type="project" value="UniProtKB-SubCell"/>
</dbReference>
<evidence type="ECO:0000313" key="7">
    <source>
        <dbReference type="EMBL" id="QHO70116.1"/>
    </source>
</evidence>
<dbReference type="OrthoDB" id="9806951at2"/>
<gene>
    <name evidence="7" type="ORF">BHD05_11165</name>
</gene>
<dbReference type="EMBL" id="CP017146">
    <property type="protein sequence ID" value="QHO70116.1"/>
    <property type="molecule type" value="Genomic_DNA"/>
</dbReference>
<protein>
    <recommendedName>
        <fullName evidence="6">Type IV secretion system coupling protein TraD DNA-binding domain-containing protein</fullName>
    </recommendedName>
</protein>
<keyword evidence="2" id="KW-1003">Cell membrane</keyword>
<keyword evidence="3" id="KW-0812">Transmembrane</keyword>
<name>A0A7L5AJ50_9MICO</name>
<keyword evidence="8" id="KW-1185">Reference proteome</keyword>
<evidence type="ECO:0000313" key="8">
    <source>
        <dbReference type="Proteomes" id="UP000464507"/>
    </source>
</evidence>
<dbReference type="InterPro" id="IPR051539">
    <property type="entry name" value="T4SS-coupling_protein"/>
</dbReference>
<dbReference type="PANTHER" id="PTHR37937">
    <property type="entry name" value="CONJUGATIVE TRANSFER: DNA TRANSPORT"/>
    <property type="match status" value="1"/>
</dbReference>
<dbReference type="RefSeq" id="WP_161886503.1">
    <property type="nucleotide sequence ID" value="NZ_CP017146.1"/>
</dbReference>
<keyword evidence="5" id="KW-0472">Membrane</keyword>
<organism evidence="7 8">
    <name type="scientific">Marisediminicola antarctica</name>
    <dbReference type="NCBI Taxonomy" id="674079"/>
    <lineage>
        <taxon>Bacteria</taxon>
        <taxon>Bacillati</taxon>
        <taxon>Actinomycetota</taxon>
        <taxon>Actinomycetes</taxon>
        <taxon>Micrococcales</taxon>
        <taxon>Microbacteriaceae</taxon>
        <taxon>Marisediminicola</taxon>
    </lineage>
</organism>
<accession>A0A7L5AJ50</accession>
<dbReference type="InterPro" id="IPR027417">
    <property type="entry name" value="P-loop_NTPase"/>
</dbReference>
<dbReference type="SUPFAM" id="SSF52540">
    <property type="entry name" value="P-loop containing nucleoside triphosphate hydrolases"/>
    <property type="match status" value="1"/>
</dbReference>
<dbReference type="Gene3D" id="3.40.50.300">
    <property type="entry name" value="P-loop containing nucleotide triphosphate hydrolases"/>
    <property type="match status" value="2"/>
</dbReference>
<comment type="subcellular location">
    <subcellularLocation>
        <location evidence="1">Cell membrane</location>
        <topology evidence="1">Multi-pass membrane protein</topology>
    </subcellularLocation>
</comment>
<dbReference type="Pfam" id="PF10412">
    <property type="entry name" value="TrwB_AAD_bind"/>
    <property type="match status" value="1"/>
</dbReference>
<feature type="domain" description="Type IV secretion system coupling protein TraD DNA-binding" evidence="6">
    <location>
        <begin position="5"/>
        <end position="355"/>
    </location>
</feature>
<keyword evidence="4" id="KW-1133">Transmembrane helix</keyword>
<dbReference type="KEGG" id="mant:BHD05_11165"/>
<dbReference type="CDD" id="cd01127">
    <property type="entry name" value="TrwB_TraG_TraD_VirD4"/>
    <property type="match status" value="1"/>
</dbReference>
<evidence type="ECO:0000256" key="3">
    <source>
        <dbReference type="ARBA" id="ARBA00022692"/>
    </source>
</evidence>
<dbReference type="InterPro" id="IPR019476">
    <property type="entry name" value="T4SS_TraD_DNA-bd"/>
</dbReference>
<dbReference type="PANTHER" id="PTHR37937:SF1">
    <property type="entry name" value="CONJUGATIVE TRANSFER: DNA TRANSPORT"/>
    <property type="match status" value="1"/>
</dbReference>
<evidence type="ECO:0000256" key="5">
    <source>
        <dbReference type="ARBA" id="ARBA00023136"/>
    </source>
</evidence>
<reference evidence="7 8" key="1">
    <citation type="submission" date="2016-09" db="EMBL/GenBank/DDBJ databases">
        <title>Complete genome sequence of microbes from the polar regions.</title>
        <authorList>
            <person name="Liao L."/>
            <person name="Chen B."/>
        </authorList>
    </citation>
    <scope>NUCLEOTIDE SEQUENCE [LARGE SCALE GENOMIC DNA]</scope>
    <source>
        <strain evidence="7 8">ZS314</strain>
    </source>
</reference>
<dbReference type="Proteomes" id="UP000464507">
    <property type="component" value="Chromosome"/>
</dbReference>
<evidence type="ECO:0000256" key="2">
    <source>
        <dbReference type="ARBA" id="ARBA00022475"/>
    </source>
</evidence>
<evidence type="ECO:0000256" key="1">
    <source>
        <dbReference type="ARBA" id="ARBA00004651"/>
    </source>
</evidence>
<sequence>MGGTGIALSDPMMGRHVLFLGGIGTGKTVGMSALIASIRQALTPEDIVVFFDTKGDYYESFFRPGDAVIAATTAEEFQGQVSWNLFEEFREVAHGRAVEDEILEVCNGLFSSLIDNAGDNAYFANAARDVFVALVTAMYRQSAARSNQDVRMIVGGMTHAEMHELLDHPDNGDLRGAKNYIAKEGGNSTMATMAFMQQVIQESFRSSFGQPGDFSIRRFVREKGAKALFLEYDIAAGTMLAPVYKTMIDVAMKESMARSRTAGRVFFVLDEFALLPELTHLSNGLNFGRSLGLRFVVGTQNIKQVQAMYGDQMAASVLSSFGTVFAFRLYDGSSREFVRDRFGKNKKITRFESSVRTKGMNESTSPGYVVEDWDLSSLPVGTCIAAIPDHAPVNFTFRYEP</sequence>
<dbReference type="AlphaFoldDB" id="A0A7L5AJ50"/>
<proteinExistence type="predicted"/>
<evidence type="ECO:0000259" key="6">
    <source>
        <dbReference type="Pfam" id="PF10412"/>
    </source>
</evidence>